<gene>
    <name evidence="11" type="ORF">GSPATT00031277001</name>
</gene>
<keyword evidence="4 10" id="KW-0812">Transmembrane</keyword>
<dbReference type="InterPro" id="IPR004131">
    <property type="entry name" value="PPase-energised_H-pump"/>
</dbReference>
<feature type="transmembrane region" description="Helical" evidence="10">
    <location>
        <begin position="633"/>
        <end position="651"/>
    </location>
</feature>
<evidence type="ECO:0000256" key="3">
    <source>
        <dbReference type="ARBA" id="ARBA00022448"/>
    </source>
</evidence>
<dbReference type="KEGG" id="ptm:GSPATT00031277001"/>
<dbReference type="GO" id="GO:0016020">
    <property type="term" value="C:membrane"/>
    <property type="evidence" value="ECO:0007669"/>
    <property type="project" value="InterPro"/>
</dbReference>
<feature type="transmembrane region" description="Helical" evidence="10">
    <location>
        <begin position="302"/>
        <end position="324"/>
    </location>
</feature>
<evidence type="ECO:0000313" key="11">
    <source>
        <dbReference type="EMBL" id="CAK61046.1"/>
    </source>
</evidence>
<name>A0BR79_PARTE</name>
<evidence type="ECO:0000256" key="5">
    <source>
        <dbReference type="ARBA" id="ARBA00022842"/>
    </source>
</evidence>
<feature type="transmembrane region" description="Helical" evidence="10">
    <location>
        <begin position="153"/>
        <end position="179"/>
    </location>
</feature>
<dbReference type="EMBL" id="CT868011">
    <property type="protein sequence ID" value="CAK61046.1"/>
    <property type="molecule type" value="Genomic_DNA"/>
</dbReference>
<dbReference type="AlphaFoldDB" id="A0BR79"/>
<feature type="transmembrane region" description="Helical" evidence="10">
    <location>
        <begin position="467"/>
        <end position="487"/>
    </location>
</feature>
<keyword evidence="12" id="KW-1185">Reference proteome</keyword>
<organism evidence="11 12">
    <name type="scientific">Paramecium tetraurelia</name>
    <dbReference type="NCBI Taxonomy" id="5888"/>
    <lineage>
        <taxon>Eukaryota</taxon>
        <taxon>Sar</taxon>
        <taxon>Alveolata</taxon>
        <taxon>Ciliophora</taxon>
        <taxon>Intramacronucleata</taxon>
        <taxon>Oligohymenophorea</taxon>
        <taxon>Peniculida</taxon>
        <taxon>Parameciidae</taxon>
        <taxon>Paramecium</taxon>
    </lineage>
</organism>
<keyword evidence="5" id="KW-0460">Magnesium</keyword>
<feature type="transmembrane region" description="Helical" evidence="10">
    <location>
        <begin position="199"/>
        <end position="217"/>
    </location>
</feature>
<feature type="transmembrane region" description="Helical" evidence="10">
    <location>
        <begin position="438"/>
        <end position="461"/>
    </location>
</feature>
<keyword evidence="6" id="KW-1278">Translocase</keyword>
<keyword evidence="3" id="KW-0813">Transport</keyword>
<keyword evidence="7 10" id="KW-1133">Transmembrane helix</keyword>
<feature type="transmembrane region" description="Helical" evidence="10">
    <location>
        <begin position="345"/>
        <end position="365"/>
    </location>
</feature>
<dbReference type="GO" id="GO:0012505">
    <property type="term" value="C:endomembrane system"/>
    <property type="evidence" value="ECO:0007669"/>
    <property type="project" value="UniProtKB-SubCell"/>
</dbReference>
<reference evidence="11 12" key="1">
    <citation type="journal article" date="2006" name="Nature">
        <title>Global trends of whole-genome duplications revealed by the ciliate Paramecium tetraurelia.</title>
        <authorList>
            <consortium name="Genoscope"/>
            <person name="Aury J.-M."/>
            <person name="Jaillon O."/>
            <person name="Duret L."/>
            <person name="Noel B."/>
            <person name="Jubin C."/>
            <person name="Porcel B.M."/>
            <person name="Segurens B."/>
            <person name="Daubin V."/>
            <person name="Anthouard V."/>
            <person name="Aiach N."/>
            <person name="Arnaiz O."/>
            <person name="Billaut A."/>
            <person name="Beisson J."/>
            <person name="Blanc I."/>
            <person name="Bouhouche K."/>
            <person name="Camara F."/>
            <person name="Duharcourt S."/>
            <person name="Guigo R."/>
            <person name="Gogendeau D."/>
            <person name="Katinka M."/>
            <person name="Keller A.-M."/>
            <person name="Kissmehl R."/>
            <person name="Klotz C."/>
            <person name="Koll F."/>
            <person name="Le Moue A."/>
            <person name="Lepere C."/>
            <person name="Malinsky S."/>
            <person name="Nowacki M."/>
            <person name="Nowak J.K."/>
            <person name="Plattner H."/>
            <person name="Poulain J."/>
            <person name="Ruiz F."/>
            <person name="Serrano V."/>
            <person name="Zagulski M."/>
            <person name="Dessen P."/>
            <person name="Betermier M."/>
            <person name="Weissenbach J."/>
            <person name="Scarpelli C."/>
            <person name="Schachter V."/>
            <person name="Sperling L."/>
            <person name="Meyer E."/>
            <person name="Cohen J."/>
            <person name="Wincker P."/>
        </authorList>
    </citation>
    <scope>NUCLEOTIDE SEQUENCE [LARGE SCALE GENOMIC DNA]</scope>
    <source>
        <strain evidence="11 12">Stock d4-2</strain>
    </source>
</reference>
<evidence type="ECO:0000256" key="10">
    <source>
        <dbReference type="SAM" id="Phobius"/>
    </source>
</evidence>
<dbReference type="GO" id="GO:0004427">
    <property type="term" value="F:inorganic diphosphate phosphatase activity"/>
    <property type="evidence" value="ECO:0007669"/>
    <property type="project" value="InterPro"/>
</dbReference>
<evidence type="ECO:0000313" key="12">
    <source>
        <dbReference type="Proteomes" id="UP000000600"/>
    </source>
</evidence>
<feature type="transmembrane region" description="Helical" evidence="10">
    <location>
        <begin position="267"/>
        <end position="290"/>
    </location>
</feature>
<evidence type="ECO:0000256" key="8">
    <source>
        <dbReference type="ARBA" id="ARBA00023065"/>
    </source>
</evidence>
<comment type="subcellular location">
    <subcellularLocation>
        <location evidence="1">Endomembrane system</location>
        <topology evidence="1">Multi-pass membrane protein</topology>
    </subcellularLocation>
</comment>
<keyword evidence="8" id="KW-0406">Ion transport</keyword>
<dbReference type="GO" id="GO:0005773">
    <property type="term" value="C:vacuole"/>
    <property type="evidence" value="ECO:0000318"/>
    <property type="project" value="GO_Central"/>
</dbReference>
<feature type="transmembrane region" description="Helical" evidence="10">
    <location>
        <begin position="112"/>
        <end position="132"/>
    </location>
</feature>
<dbReference type="HOGENOM" id="CLU_378785_0_0_1"/>
<protein>
    <recommendedName>
        <fullName evidence="2">H(+)-exporting diphosphatase</fullName>
        <ecNumber evidence="2">7.1.3.1</ecNumber>
    </recommendedName>
</protein>
<sequence>MSSLGPLIVIILVIIIGILWYFIHLIAQGFSQLYKDESAFLSDQLKALLGVDDIQRNSYRPSVEPLYISNIVDLIVSSIRGLWLGQLLYILLLLFLFFIVVGVFFIEQPFQFLFNMIVGVVTVSLFSHYIIQTNGKGLTRALISKASFSKEDCYSYMYSCGFAMLSLLISLFLGMYVLMYYFNLAIWGGELKQKDYEKISILMIGYLMGLLMGGFIYREGLSLMSRSFKTATIGLIKSDVNLSVGNSNISQLTRLTYMVSQQTGNTLINYLDIGFVLVFLCCSVLTLFLNSAEVLESENKNIFMLGPIYLICLGYFGSICCYLLRTMCRDSQAPSFTAINVRWQVIMGALISFIILVTFPFNFLISQFTLKGNNSQDIDLSGKSSTHACWCYLLGLIFNVIHISLFEWYTSHGCSKVRNLGLATSDRIMSMNLIYSNYLGDLFSAIPLVLMLLLITIVYSIQGFAGLLFAASGYTSVFIIYGIIYQIGCNSSESYKLTCFVHFKSEIQGRIFAIYWEAKNYMIYLKSTNAGALTLISIGFIGSQLYQHPGTLGSLFTHYKGIIGLLIGFTLMFVCRGLSIWAIINMAKTYVNLFISQFICQPSNDSEGKINYFSDNRIIEFTKVKYTQSILHVAYNILFLTFTLLLTGYLYGQQGTIAAMIGSSISILLIQYNGLIKGTALENAKIYNESTSQMLLIVEDNRKTSHYVMYVAGDTYACATEESNACPLVAYFIFSYCLLISCQNKFTSADQ</sequence>
<evidence type="ECO:0000256" key="7">
    <source>
        <dbReference type="ARBA" id="ARBA00022989"/>
    </source>
</evidence>
<proteinExistence type="predicted"/>
<feature type="transmembrane region" description="Helical" evidence="10">
    <location>
        <begin position="6"/>
        <end position="27"/>
    </location>
</feature>
<feature type="transmembrane region" description="Helical" evidence="10">
    <location>
        <begin position="87"/>
        <end position="106"/>
    </location>
</feature>
<keyword evidence="9 10" id="KW-0472">Membrane</keyword>
<evidence type="ECO:0000256" key="2">
    <source>
        <dbReference type="ARBA" id="ARBA00013242"/>
    </source>
</evidence>
<dbReference type="OrthoDB" id="288420at2759"/>
<dbReference type="GO" id="GO:0009678">
    <property type="term" value="F:diphosphate hydrolysis-driven proton transmembrane transporter activity"/>
    <property type="evidence" value="ECO:0000318"/>
    <property type="project" value="GO_Central"/>
</dbReference>
<feature type="transmembrane region" description="Helical" evidence="10">
    <location>
        <begin position="523"/>
        <end position="542"/>
    </location>
</feature>
<dbReference type="PANTHER" id="PTHR31998">
    <property type="entry name" value="K(+)-INSENSITIVE PYROPHOSPHATE-ENERGIZED PROTON PUMP"/>
    <property type="match status" value="1"/>
</dbReference>
<dbReference type="EC" id="7.1.3.1" evidence="2"/>
<feature type="transmembrane region" description="Helical" evidence="10">
    <location>
        <begin position="385"/>
        <end position="409"/>
    </location>
</feature>
<dbReference type="RefSeq" id="XP_001428444.1">
    <property type="nucleotide sequence ID" value="XM_001428407.1"/>
</dbReference>
<dbReference type="GeneID" id="5014228"/>
<dbReference type="OMA" id="SSTHACW"/>
<evidence type="ECO:0000256" key="4">
    <source>
        <dbReference type="ARBA" id="ARBA00022692"/>
    </source>
</evidence>
<feature type="transmembrane region" description="Helical" evidence="10">
    <location>
        <begin position="562"/>
        <end position="584"/>
    </location>
</feature>
<accession>A0BR79</accession>
<dbReference type="Proteomes" id="UP000000600">
    <property type="component" value="Unassembled WGS sequence"/>
</dbReference>
<dbReference type="InParanoid" id="A0BR79"/>
<evidence type="ECO:0000256" key="6">
    <source>
        <dbReference type="ARBA" id="ARBA00022967"/>
    </source>
</evidence>
<evidence type="ECO:0000256" key="1">
    <source>
        <dbReference type="ARBA" id="ARBA00004127"/>
    </source>
</evidence>
<evidence type="ECO:0000256" key="9">
    <source>
        <dbReference type="ARBA" id="ARBA00023136"/>
    </source>
</evidence>
<feature type="transmembrane region" description="Helical" evidence="10">
    <location>
        <begin position="657"/>
        <end position="676"/>
    </location>
</feature>
<dbReference type="GO" id="GO:0055085">
    <property type="term" value="P:transmembrane transport"/>
    <property type="evidence" value="ECO:0000318"/>
    <property type="project" value="GO_Central"/>
</dbReference>